<keyword evidence="1" id="KW-1133">Transmembrane helix</keyword>
<dbReference type="AlphaFoldDB" id="A0A927A2Z0"/>
<accession>A0A927A2Z0</accession>
<comment type="caution">
    <text evidence="2">The sequence shown here is derived from an EMBL/GenBank/DDBJ whole genome shotgun (WGS) entry which is preliminary data.</text>
</comment>
<dbReference type="RefSeq" id="WP_190563432.1">
    <property type="nucleotide sequence ID" value="NZ_JACJQU010000015.1"/>
</dbReference>
<proteinExistence type="predicted"/>
<protein>
    <submittedName>
        <fullName evidence="2">Uncharacterized protein</fullName>
    </submittedName>
</protein>
<keyword evidence="3" id="KW-1185">Reference proteome</keyword>
<sequence>MINHYSIEWIEAWCMENGWTDLFVERRDNYWAFPPGGVMPEPIPVHVLRVIKEQNGLTNQELYWSIAAVVITILSVIYTFALKCPMPLVFAFAFNAVTVAQLEPEDV</sequence>
<evidence type="ECO:0000256" key="1">
    <source>
        <dbReference type="SAM" id="Phobius"/>
    </source>
</evidence>
<dbReference type="EMBL" id="JACJQU010000015">
    <property type="protein sequence ID" value="MBD2295761.1"/>
    <property type="molecule type" value="Genomic_DNA"/>
</dbReference>
<reference evidence="3" key="1">
    <citation type="journal article" date="2020" name="ISME J.">
        <title>Comparative genomics reveals insights into cyanobacterial evolution and habitat adaptation.</title>
        <authorList>
            <person name="Chen M.Y."/>
            <person name="Teng W.K."/>
            <person name="Zhao L."/>
            <person name="Hu C.X."/>
            <person name="Zhou Y.K."/>
            <person name="Han B.P."/>
            <person name="Song L.R."/>
            <person name="Shu W.S."/>
        </authorList>
    </citation>
    <scope>NUCLEOTIDE SEQUENCE [LARGE SCALE GENOMIC DNA]</scope>
    <source>
        <strain evidence="3">FACHB-251</strain>
    </source>
</reference>
<feature type="transmembrane region" description="Helical" evidence="1">
    <location>
        <begin position="62"/>
        <end position="82"/>
    </location>
</feature>
<keyword evidence="1" id="KW-0812">Transmembrane</keyword>
<evidence type="ECO:0000313" key="3">
    <source>
        <dbReference type="Proteomes" id="UP000662185"/>
    </source>
</evidence>
<gene>
    <name evidence="2" type="ORF">H6G06_20350</name>
</gene>
<name>A0A927A2Z0_9NOST</name>
<evidence type="ECO:0000313" key="2">
    <source>
        <dbReference type="EMBL" id="MBD2295761.1"/>
    </source>
</evidence>
<organism evidence="2 3">
    <name type="scientific">Anabaena sphaerica FACHB-251</name>
    <dbReference type="NCBI Taxonomy" id="2692883"/>
    <lineage>
        <taxon>Bacteria</taxon>
        <taxon>Bacillati</taxon>
        <taxon>Cyanobacteriota</taxon>
        <taxon>Cyanophyceae</taxon>
        <taxon>Nostocales</taxon>
        <taxon>Nostocaceae</taxon>
        <taxon>Anabaena</taxon>
    </lineage>
</organism>
<dbReference type="Proteomes" id="UP000662185">
    <property type="component" value="Unassembled WGS sequence"/>
</dbReference>
<keyword evidence="1" id="KW-0472">Membrane</keyword>